<feature type="transmembrane region" description="Helical" evidence="1">
    <location>
        <begin position="27"/>
        <end position="45"/>
    </location>
</feature>
<proteinExistence type="predicted"/>
<evidence type="ECO:0000313" key="3">
    <source>
        <dbReference type="Proteomes" id="UP000199705"/>
    </source>
</evidence>
<dbReference type="EMBL" id="FNCG01000007">
    <property type="protein sequence ID" value="SDH16910.1"/>
    <property type="molecule type" value="Genomic_DNA"/>
</dbReference>
<reference evidence="3" key="1">
    <citation type="submission" date="2016-10" db="EMBL/GenBank/DDBJ databases">
        <authorList>
            <person name="Varghese N."/>
            <person name="Submissions S."/>
        </authorList>
    </citation>
    <scope>NUCLEOTIDE SEQUENCE [LARGE SCALE GENOMIC DNA]</scope>
    <source>
        <strain evidence="3">Gh-67</strain>
    </source>
</reference>
<protein>
    <recommendedName>
        <fullName evidence="4">Lmo0937 family membrane protein</fullName>
    </recommendedName>
</protein>
<organism evidence="2 3">
    <name type="scientific">Mucilaginibacter gossypii</name>
    <dbReference type="NCBI Taxonomy" id="551996"/>
    <lineage>
        <taxon>Bacteria</taxon>
        <taxon>Pseudomonadati</taxon>
        <taxon>Bacteroidota</taxon>
        <taxon>Sphingobacteriia</taxon>
        <taxon>Sphingobacteriales</taxon>
        <taxon>Sphingobacteriaceae</taxon>
        <taxon>Mucilaginibacter</taxon>
    </lineage>
</organism>
<dbReference type="NCBIfam" id="NF033488">
    <property type="entry name" value="lmo0937_fam_TM"/>
    <property type="match status" value="1"/>
</dbReference>
<dbReference type="AlphaFoldDB" id="A0A1G8A965"/>
<accession>A0A1G8A965</accession>
<sequence length="52" mass="5611">MRSLLYIVAVILIIGWAIGTFAYAAGGLIHVLLVIAIISLILGFLRRDTTVV</sequence>
<gene>
    <name evidence="2" type="ORF">SAMN05192573_107116</name>
</gene>
<dbReference type="STRING" id="551996.SAMN05192573_107116"/>
<evidence type="ECO:0008006" key="4">
    <source>
        <dbReference type="Google" id="ProtNLM"/>
    </source>
</evidence>
<keyword evidence="1" id="KW-0472">Membrane</keyword>
<evidence type="ECO:0000313" key="2">
    <source>
        <dbReference type="EMBL" id="SDH16910.1"/>
    </source>
</evidence>
<dbReference type="Proteomes" id="UP000199705">
    <property type="component" value="Unassembled WGS sequence"/>
</dbReference>
<evidence type="ECO:0000256" key="1">
    <source>
        <dbReference type="SAM" id="Phobius"/>
    </source>
</evidence>
<dbReference type="Pfam" id="PF18919">
    <property type="entry name" value="DUF5670"/>
    <property type="match status" value="1"/>
</dbReference>
<name>A0A1G8A965_9SPHI</name>
<keyword evidence="1" id="KW-1133">Transmembrane helix</keyword>
<dbReference type="InterPro" id="IPR043727">
    <property type="entry name" value="Lmo0937-like"/>
</dbReference>
<keyword evidence="1" id="KW-0812">Transmembrane</keyword>
<keyword evidence="3" id="KW-1185">Reference proteome</keyword>
<dbReference type="RefSeq" id="WP_143020773.1">
    <property type="nucleotide sequence ID" value="NZ_FNCG01000007.1"/>
</dbReference>